<dbReference type="AlphaFoldDB" id="A0A937XAR2"/>
<dbReference type="InterPro" id="IPR035965">
    <property type="entry name" value="PAS-like_dom_sf"/>
</dbReference>
<dbReference type="InterPro" id="IPR013767">
    <property type="entry name" value="PAS_fold"/>
</dbReference>
<dbReference type="SMART" id="SM00091">
    <property type="entry name" value="PAS"/>
    <property type="match status" value="1"/>
</dbReference>
<dbReference type="GO" id="GO:0006355">
    <property type="term" value="P:regulation of DNA-templated transcription"/>
    <property type="evidence" value="ECO:0007669"/>
    <property type="project" value="InterPro"/>
</dbReference>
<protein>
    <submittedName>
        <fullName evidence="3">PAS domain-containing protein</fullName>
    </submittedName>
</protein>
<reference evidence="3" key="1">
    <citation type="submission" date="2019-03" db="EMBL/GenBank/DDBJ databases">
        <title>Lake Tanganyika Metagenome-Assembled Genomes (MAGs).</title>
        <authorList>
            <person name="Tran P."/>
        </authorList>
    </citation>
    <scope>NUCLEOTIDE SEQUENCE</scope>
    <source>
        <strain evidence="3">M_DeepCast_400m_m2_100</strain>
    </source>
</reference>
<evidence type="ECO:0000256" key="1">
    <source>
        <dbReference type="SAM" id="MobiDB-lite"/>
    </source>
</evidence>
<feature type="compositionally biased region" description="Low complexity" evidence="1">
    <location>
        <begin position="18"/>
        <end position="31"/>
    </location>
</feature>
<evidence type="ECO:0000313" key="3">
    <source>
        <dbReference type="EMBL" id="MBM3318771.1"/>
    </source>
</evidence>
<dbReference type="NCBIfam" id="TIGR00229">
    <property type="entry name" value="sensory_box"/>
    <property type="match status" value="1"/>
</dbReference>
<dbReference type="PROSITE" id="PS50112">
    <property type="entry name" value="PAS"/>
    <property type="match status" value="1"/>
</dbReference>
<gene>
    <name evidence="3" type="ORF">FJY75_13055</name>
</gene>
<feature type="compositionally biased region" description="Basic residues" evidence="1">
    <location>
        <begin position="1"/>
        <end position="17"/>
    </location>
</feature>
<dbReference type="Pfam" id="PF00989">
    <property type="entry name" value="PAS"/>
    <property type="match status" value="1"/>
</dbReference>
<feature type="region of interest" description="Disordered" evidence="1">
    <location>
        <begin position="1"/>
        <end position="31"/>
    </location>
</feature>
<accession>A0A937XAR2</accession>
<dbReference type="InterPro" id="IPR000014">
    <property type="entry name" value="PAS"/>
</dbReference>
<dbReference type="EMBL" id="VGIY01000480">
    <property type="protein sequence ID" value="MBM3318771.1"/>
    <property type="molecule type" value="Genomic_DNA"/>
</dbReference>
<dbReference type="SUPFAM" id="SSF55785">
    <property type="entry name" value="PYP-like sensor domain (PAS domain)"/>
    <property type="match status" value="1"/>
</dbReference>
<dbReference type="Gene3D" id="3.30.450.20">
    <property type="entry name" value="PAS domain"/>
    <property type="match status" value="1"/>
</dbReference>
<dbReference type="Proteomes" id="UP000748308">
    <property type="component" value="Unassembled WGS sequence"/>
</dbReference>
<sequence length="210" mass="22208">METRRSAARRPARRARPGRAAGAARGRAGRAGAAAKAARPEALFRELVESSPELLLAADARGCILHANPAVQAALGVPVEALLGRPYMEIFSLPAAGLRQAGARIAWGGSWRGEAIALRGDGSPLPVALTLNARRDGPGERGMLISARSIAGRKHIEEALRVHRDLGLILGTTHDLREAFERLLDTALLMPGIDCGGIYLVDRPSGALRL</sequence>
<evidence type="ECO:0000259" key="2">
    <source>
        <dbReference type="PROSITE" id="PS50112"/>
    </source>
</evidence>
<organism evidence="3 4">
    <name type="scientific">Eiseniibacteriota bacterium</name>
    <dbReference type="NCBI Taxonomy" id="2212470"/>
    <lineage>
        <taxon>Bacteria</taxon>
        <taxon>Candidatus Eiseniibacteriota</taxon>
    </lineage>
</organism>
<feature type="domain" description="PAS" evidence="2">
    <location>
        <begin position="40"/>
        <end position="85"/>
    </location>
</feature>
<proteinExistence type="predicted"/>
<evidence type="ECO:0000313" key="4">
    <source>
        <dbReference type="Proteomes" id="UP000748308"/>
    </source>
</evidence>
<name>A0A937XAR2_UNCEI</name>
<dbReference type="CDD" id="cd00130">
    <property type="entry name" value="PAS"/>
    <property type="match status" value="1"/>
</dbReference>
<feature type="non-terminal residue" evidence="3">
    <location>
        <position position="210"/>
    </location>
</feature>
<comment type="caution">
    <text evidence="3">The sequence shown here is derived from an EMBL/GenBank/DDBJ whole genome shotgun (WGS) entry which is preliminary data.</text>
</comment>